<dbReference type="PANTHER" id="PTHR43344:SF13">
    <property type="entry name" value="PHOSPHATASE RV3661-RELATED"/>
    <property type="match status" value="1"/>
</dbReference>
<accession>A0A5J6WXH4</accession>
<dbReference type="InterPro" id="IPR006385">
    <property type="entry name" value="HAD_hydro_SerB1"/>
</dbReference>
<dbReference type="Gene3D" id="1.20.1440.100">
    <property type="entry name" value="SG protein - dephosphorylation function"/>
    <property type="match status" value="1"/>
</dbReference>
<name>A0A5J6WXH4_9GAMM</name>
<dbReference type="SUPFAM" id="SSF56784">
    <property type="entry name" value="HAD-like"/>
    <property type="match status" value="1"/>
</dbReference>
<keyword evidence="1" id="KW-0479">Metal-binding</keyword>
<dbReference type="Pfam" id="PF12710">
    <property type="entry name" value="HAD"/>
    <property type="match status" value="1"/>
</dbReference>
<dbReference type="Proteomes" id="UP000594034">
    <property type="component" value="Chromosome"/>
</dbReference>
<dbReference type="InterPro" id="IPR050582">
    <property type="entry name" value="HAD-like_SerB"/>
</dbReference>
<dbReference type="RefSeq" id="WP_193000509.1">
    <property type="nucleotide sequence ID" value="NZ_CP040449.1"/>
</dbReference>
<dbReference type="GO" id="GO:0016787">
    <property type="term" value="F:hydrolase activity"/>
    <property type="evidence" value="ECO:0007669"/>
    <property type="project" value="UniProtKB-KW"/>
</dbReference>
<evidence type="ECO:0000256" key="2">
    <source>
        <dbReference type="ARBA" id="ARBA00022801"/>
    </source>
</evidence>
<keyword evidence="5" id="KW-1185">Reference proteome</keyword>
<dbReference type="NCBIfam" id="TIGR01490">
    <property type="entry name" value="HAD-SF-IB-hyp1"/>
    <property type="match status" value="1"/>
</dbReference>
<dbReference type="KEGG" id="asim:FE240_09530"/>
<dbReference type="CDD" id="cd02612">
    <property type="entry name" value="HAD_PGPPase"/>
    <property type="match status" value="1"/>
</dbReference>
<reference evidence="4 5" key="1">
    <citation type="submission" date="2019-05" db="EMBL/GenBank/DDBJ databases">
        <title>OXA-830, a novel chromosomally encoded expanded-spectrum class D beta-lactamase in Aeromonas simiae.</title>
        <authorList>
            <person name="Zhou W."/>
            <person name="Chen Q."/>
        </authorList>
    </citation>
    <scope>NUCLEOTIDE SEQUENCE [LARGE SCALE GENOMIC DNA]</scope>
    <source>
        <strain evidence="4 5">A6</strain>
    </source>
</reference>
<proteinExistence type="predicted"/>
<dbReference type="EMBL" id="CP040449">
    <property type="protein sequence ID" value="QFI54901.1"/>
    <property type="molecule type" value="Genomic_DNA"/>
</dbReference>
<dbReference type="GO" id="GO:0046872">
    <property type="term" value="F:metal ion binding"/>
    <property type="evidence" value="ECO:0007669"/>
    <property type="project" value="UniProtKB-KW"/>
</dbReference>
<evidence type="ECO:0000256" key="3">
    <source>
        <dbReference type="ARBA" id="ARBA00022842"/>
    </source>
</evidence>
<sequence length="218" mass="24532">MALALFDLDETLLRGDSASLWLEYLVEQGLAPADMLAREQAMMNLYHQGKMDMHAYMAFTLAPLAGKARAWVDGHCQHFCEQWLLPRLYREGLDRIAWHQRRCDTLVLISASGEHIVAPVARALGMDHCIAIELDMVDGRLTGETCGVLSFRQGKVARLHECFGKACAGSFAYSDSINDLPLLEWAEFPHATNPAKALRELAQARHWPVLEWDKSLLE</sequence>
<dbReference type="NCBIfam" id="TIGR01488">
    <property type="entry name" value="HAD-SF-IB"/>
    <property type="match status" value="1"/>
</dbReference>
<evidence type="ECO:0000313" key="5">
    <source>
        <dbReference type="Proteomes" id="UP000594034"/>
    </source>
</evidence>
<dbReference type="AlphaFoldDB" id="A0A5J6WXH4"/>
<evidence type="ECO:0000313" key="4">
    <source>
        <dbReference type="EMBL" id="QFI54901.1"/>
    </source>
</evidence>
<dbReference type="Gene3D" id="3.40.50.1000">
    <property type="entry name" value="HAD superfamily/HAD-like"/>
    <property type="match status" value="1"/>
</dbReference>
<gene>
    <name evidence="4" type="ORF">FE240_09530</name>
</gene>
<keyword evidence="2 4" id="KW-0378">Hydrolase</keyword>
<dbReference type="InterPro" id="IPR036412">
    <property type="entry name" value="HAD-like_sf"/>
</dbReference>
<dbReference type="InterPro" id="IPR023214">
    <property type="entry name" value="HAD_sf"/>
</dbReference>
<dbReference type="PANTHER" id="PTHR43344">
    <property type="entry name" value="PHOSPHOSERINE PHOSPHATASE"/>
    <property type="match status" value="1"/>
</dbReference>
<organism evidence="4 5">
    <name type="scientific">Aeromonas simiae</name>
    <dbReference type="NCBI Taxonomy" id="218936"/>
    <lineage>
        <taxon>Bacteria</taxon>
        <taxon>Pseudomonadati</taxon>
        <taxon>Pseudomonadota</taxon>
        <taxon>Gammaproteobacteria</taxon>
        <taxon>Aeromonadales</taxon>
        <taxon>Aeromonadaceae</taxon>
        <taxon>Aeromonas</taxon>
    </lineage>
</organism>
<evidence type="ECO:0000256" key="1">
    <source>
        <dbReference type="ARBA" id="ARBA00022723"/>
    </source>
</evidence>
<keyword evidence="3" id="KW-0460">Magnesium</keyword>
<protein>
    <submittedName>
        <fullName evidence="4">HAD family hydrolase</fullName>
    </submittedName>
</protein>